<dbReference type="PANTHER" id="PTHR11274">
    <property type="entry name" value="RAD25/XP-B DNA REPAIR HELICASE"/>
    <property type="match status" value="1"/>
</dbReference>
<dbReference type="AlphaFoldDB" id="A0AAJ2KTB3"/>
<comment type="caution">
    <text evidence="7">The sequence shown here is derived from an EMBL/GenBank/DDBJ whole genome shotgun (WGS) entry which is preliminary data.</text>
</comment>
<dbReference type="InterPro" id="IPR001650">
    <property type="entry name" value="Helicase_C-like"/>
</dbReference>
<keyword evidence="3 7" id="KW-0347">Helicase</keyword>
<gene>
    <name evidence="7" type="ORF">RYX45_05795</name>
</gene>
<keyword evidence="1" id="KW-0547">Nucleotide-binding</keyword>
<dbReference type="CDD" id="cd09179">
    <property type="entry name" value="PLDc_N_DEXD_a"/>
    <property type="match status" value="1"/>
</dbReference>
<dbReference type="Gene3D" id="3.40.50.300">
    <property type="entry name" value="P-loop containing nucleotide triphosphate hydrolases"/>
    <property type="match status" value="2"/>
</dbReference>
<dbReference type="SMART" id="SM00487">
    <property type="entry name" value="DEXDc"/>
    <property type="match status" value="1"/>
</dbReference>
<dbReference type="Proteomes" id="UP001285636">
    <property type="component" value="Unassembled WGS sequence"/>
</dbReference>
<evidence type="ECO:0000313" key="7">
    <source>
        <dbReference type="EMBL" id="MDV2884682.1"/>
    </source>
</evidence>
<evidence type="ECO:0000256" key="4">
    <source>
        <dbReference type="ARBA" id="ARBA00022840"/>
    </source>
</evidence>
<feature type="domain" description="Helicase ATP-binding" evidence="5">
    <location>
        <begin position="267"/>
        <end position="435"/>
    </location>
</feature>
<keyword evidence="2" id="KW-0378">Hydrolase</keyword>
<dbReference type="PROSITE" id="PS51192">
    <property type="entry name" value="HELICASE_ATP_BIND_1"/>
    <property type="match status" value="1"/>
</dbReference>
<reference evidence="7" key="1">
    <citation type="submission" date="2023-10" db="EMBL/GenBank/DDBJ databases">
        <title>Screening of Alkalihalophilus pseudofirmusBZ-TG-HK211 and Its Alleviation of Salt Stress on Rapeseed Growth.</title>
        <authorList>
            <person name="Zhao B."/>
            <person name="Guo T."/>
        </authorList>
    </citation>
    <scope>NUCLEOTIDE SEQUENCE</scope>
    <source>
        <strain evidence="7">BZ-TG-HK211</strain>
    </source>
</reference>
<name>A0AAJ2KTB3_ALKPS</name>
<evidence type="ECO:0000256" key="1">
    <source>
        <dbReference type="ARBA" id="ARBA00022741"/>
    </source>
</evidence>
<dbReference type="GO" id="GO:0004386">
    <property type="term" value="F:helicase activity"/>
    <property type="evidence" value="ECO:0007669"/>
    <property type="project" value="UniProtKB-KW"/>
</dbReference>
<evidence type="ECO:0000256" key="3">
    <source>
        <dbReference type="ARBA" id="ARBA00022806"/>
    </source>
</evidence>
<dbReference type="PANTHER" id="PTHR11274:SF0">
    <property type="entry name" value="GENERAL TRANSCRIPTION AND DNA REPAIR FACTOR IIH HELICASE SUBUNIT XPB"/>
    <property type="match status" value="1"/>
</dbReference>
<dbReference type="InterPro" id="IPR027417">
    <property type="entry name" value="P-loop_NTPase"/>
</dbReference>
<dbReference type="SMART" id="SM00490">
    <property type="entry name" value="HELICc"/>
    <property type="match status" value="1"/>
</dbReference>
<organism evidence="7 8">
    <name type="scientific">Alkalihalophilus pseudofirmus</name>
    <name type="common">Bacillus pseudofirmus</name>
    <dbReference type="NCBI Taxonomy" id="79885"/>
    <lineage>
        <taxon>Bacteria</taxon>
        <taxon>Bacillati</taxon>
        <taxon>Bacillota</taxon>
        <taxon>Bacilli</taxon>
        <taxon>Bacillales</taxon>
        <taxon>Bacillaceae</taxon>
        <taxon>Alkalihalophilus</taxon>
    </lineage>
</organism>
<dbReference type="CDD" id="cd17926">
    <property type="entry name" value="DEXHc_RE"/>
    <property type="match status" value="1"/>
</dbReference>
<dbReference type="InterPro" id="IPR014001">
    <property type="entry name" value="Helicase_ATP-bd"/>
</dbReference>
<evidence type="ECO:0000313" key="8">
    <source>
        <dbReference type="Proteomes" id="UP001285636"/>
    </source>
</evidence>
<evidence type="ECO:0000256" key="2">
    <source>
        <dbReference type="ARBA" id="ARBA00022801"/>
    </source>
</evidence>
<keyword evidence="4" id="KW-0067">ATP-binding</keyword>
<dbReference type="Gene3D" id="3.30.870.10">
    <property type="entry name" value="Endonuclease Chain A"/>
    <property type="match status" value="1"/>
</dbReference>
<proteinExistence type="predicted"/>
<dbReference type="InterPro" id="IPR050615">
    <property type="entry name" value="ATP-dep_DNA_Helicase"/>
</dbReference>
<dbReference type="GO" id="GO:0005524">
    <property type="term" value="F:ATP binding"/>
    <property type="evidence" value="ECO:0007669"/>
    <property type="project" value="UniProtKB-KW"/>
</dbReference>
<dbReference type="SUPFAM" id="SSF52540">
    <property type="entry name" value="P-loop containing nucleoside triphosphate hydrolases"/>
    <property type="match status" value="1"/>
</dbReference>
<accession>A0AAJ2KTB3</accession>
<dbReference type="Pfam" id="PF00271">
    <property type="entry name" value="Helicase_C"/>
    <property type="match status" value="1"/>
</dbReference>
<dbReference type="Pfam" id="PF04851">
    <property type="entry name" value="ResIII"/>
    <property type="match status" value="1"/>
</dbReference>
<evidence type="ECO:0000259" key="6">
    <source>
        <dbReference type="PROSITE" id="PS51194"/>
    </source>
</evidence>
<dbReference type="PROSITE" id="PS51194">
    <property type="entry name" value="HELICASE_CTER"/>
    <property type="match status" value="1"/>
</dbReference>
<feature type="domain" description="Helicase C-terminal" evidence="6">
    <location>
        <begin position="516"/>
        <end position="669"/>
    </location>
</feature>
<dbReference type="RefSeq" id="WP_323466139.1">
    <property type="nucleotide sequence ID" value="NZ_CP144224.1"/>
</dbReference>
<evidence type="ECO:0000259" key="5">
    <source>
        <dbReference type="PROSITE" id="PS51192"/>
    </source>
</evidence>
<sequence length="700" mass="80693">MNFKDLSIAYQYRSDDATGNIINDFYLPVLSSAKLYKRAVGYFTSSSLALVAKGVNELVHNGGKMQLIASPKLDQSDIDAIDLGYKARKDVIEAALLAELNQALDPVQECRLNYLAWLISNEILDIKIAVLKNNKGLGIYHEKIGVVTDNFENKIAFSGSSNETLGGLYNNFESIDVFCSWHIGDDIRVERKEDNFDDLWNNRTKNLEVYEFPAAVKEKLLSYKTNKLNVPDPEMKERQKIMENREMYYPKIPSHFLIRDYQQQAIKSWFRNNCQGLLEMATGTGKTITALTALSKLWENTNRLAVIIICPYTHLVDQWVKDIKQFNMNPTIAYSSRSLWEDELANYVSAFNSKVINHFCLITTNATYSSDHMQKLLNQLKGDVLLIADEAHHLGAYKNRKSLIEDFPYRLALSATPTRWYDEEGSNTLLSYFGNQVVYKYGLDKAIGTFLTEYFYYPHIITLDEDEAERYFEITRKLVRVFPRNGDLNSEDSKSAQALLIERARILSCARNKLVKLKELMNEHRDSHYNIVYCGDSQVDGERQIDRVVKLLGNDLDMNVHTFTSREDRSQRANLLERFEKKELQALVAIKCLDEGVDVPATQRAFILASSTNPREFIQRRGRVLRKHPNKKYSYIHDFIVIPREIDEVRLIEPSIFNTERKLIKRELTRFSEFADLALNGPEAHESINKVKHAYNLLDI</sequence>
<dbReference type="GO" id="GO:0016787">
    <property type="term" value="F:hydrolase activity"/>
    <property type="evidence" value="ECO:0007669"/>
    <property type="project" value="UniProtKB-KW"/>
</dbReference>
<dbReference type="EMBL" id="JAWJAY010000001">
    <property type="protein sequence ID" value="MDV2884682.1"/>
    <property type="molecule type" value="Genomic_DNA"/>
</dbReference>
<dbReference type="GO" id="GO:0003677">
    <property type="term" value="F:DNA binding"/>
    <property type="evidence" value="ECO:0007669"/>
    <property type="project" value="InterPro"/>
</dbReference>
<protein>
    <submittedName>
        <fullName evidence="7">DEAD/DEAH box helicase family protein</fullName>
    </submittedName>
</protein>
<dbReference type="InterPro" id="IPR006935">
    <property type="entry name" value="Helicase/UvrB_N"/>
</dbReference>